<feature type="transmembrane region" description="Helical" evidence="2">
    <location>
        <begin position="6"/>
        <end position="25"/>
    </location>
</feature>
<comment type="caution">
    <text evidence="4">The sequence shown here is derived from an EMBL/GenBank/DDBJ whole genome shotgun (WGS) entry which is preliminary data.</text>
</comment>
<dbReference type="NCBIfam" id="TIGR01730">
    <property type="entry name" value="RND_mfp"/>
    <property type="match status" value="1"/>
</dbReference>
<dbReference type="GO" id="GO:1990281">
    <property type="term" value="C:efflux pump complex"/>
    <property type="evidence" value="ECO:0007669"/>
    <property type="project" value="TreeGrafter"/>
</dbReference>
<evidence type="ECO:0000256" key="2">
    <source>
        <dbReference type="SAM" id="Phobius"/>
    </source>
</evidence>
<dbReference type="GO" id="GO:0015562">
    <property type="term" value="F:efflux transmembrane transporter activity"/>
    <property type="evidence" value="ECO:0007669"/>
    <property type="project" value="TreeGrafter"/>
</dbReference>
<comment type="similarity">
    <text evidence="1">Belongs to the membrane fusion protein (MFP) (TC 8.A.1) family.</text>
</comment>
<dbReference type="RefSeq" id="WP_212190641.1">
    <property type="nucleotide sequence ID" value="NZ_JAGTAR010000014.1"/>
</dbReference>
<dbReference type="Gene3D" id="2.40.420.20">
    <property type="match status" value="1"/>
</dbReference>
<keyword evidence="2" id="KW-0812">Transmembrane</keyword>
<evidence type="ECO:0000313" key="4">
    <source>
        <dbReference type="EMBL" id="MBR8536018.1"/>
    </source>
</evidence>
<dbReference type="PANTHER" id="PTHR30469:SF15">
    <property type="entry name" value="HLYD FAMILY OF SECRETION PROTEINS"/>
    <property type="match status" value="1"/>
</dbReference>
<evidence type="ECO:0000313" key="5">
    <source>
        <dbReference type="Proteomes" id="UP000679220"/>
    </source>
</evidence>
<dbReference type="Pfam" id="PF25917">
    <property type="entry name" value="BSH_RND"/>
    <property type="match status" value="1"/>
</dbReference>
<dbReference type="InterPro" id="IPR006143">
    <property type="entry name" value="RND_pump_MFP"/>
</dbReference>
<dbReference type="PANTHER" id="PTHR30469">
    <property type="entry name" value="MULTIDRUG RESISTANCE PROTEIN MDTA"/>
    <property type="match status" value="1"/>
</dbReference>
<dbReference type="Gene3D" id="2.40.30.170">
    <property type="match status" value="1"/>
</dbReference>
<evidence type="ECO:0000256" key="1">
    <source>
        <dbReference type="ARBA" id="ARBA00009477"/>
    </source>
</evidence>
<dbReference type="Gene3D" id="2.40.50.100">
    <property type="match status" value="1"/>
</dbReference>
<keyword evidence="2" id="KW-0472">Membrane</keyword>
<accession>A0A941F4Y5</accession>
<keyword evidence="2" id="KW-1133">Transmembrane helix</keyword>
<dbReference type="InterPro" id="IPR058625">
    <property type="entry name" value="MdtA-like_BSH"/>
</dbReference>
<dbReference type="AlphaFoldDB" id="A0A941F4Y5"/>
<dbReference type="Proteomes" id="UP000679220">
    <property type="component" value="Unassembled WGS sequence"/>
</dbReference>
<proteinExistence type="inferred from homology"/>
<dbReference type="EMBL" id="JAGTAR010000014">
    <property type="protein sequence ID" value="MBR8536018.1"/>
    <property type="molecule type" value="Genomic_DNA"/>
</dbReference>
<sequence length="370" mass="40738">MKKKGVSLVIAIVIIVVAIVFVKAITSSKDSKTKAISENAGMLVNVMYPQPETIEQYYKGTGKLRAVDRFEIVAQVEGQLLASARTFKEGNSYQKGELMLEIDHQEFYMNLLAQKSEFITLATSILPDLKSDYPDAYPLWRKYVSSIDVNAPLAEMPKAQSEQEHFYLSGKGILSKYYSVKSAEEKLSKYIIRAPFTGVVTAVKAEAGKAVRPGSEMGTMISTAHYDLEITIPLGSMQQIKAGTEAQLSSSDIAGNWLGKVVRISGDIDEQSQSVKVFIRTQGSELKEGMYLNAEIAQKPLENAIKIPRKMVDDNNHLFIVENNALRSIEVEVVSRQSDYAIVKGLPAGTPVLATVVKSAYDGMPVRVND</sequence>
<reference evidence="4" key="1">
    <citation type="journal article" date="2018" name="Int. J. Syst. Evol. Microbiol.">
        <title>Carboxylicivirga sediminis sp. nov., isolated from coastal sediment.</title>
        <authorList>
            <person name="Wang F.Q."/>
            <person name="Ren L.H."/>
            <person name="Zou R.J."/>
            <person name="Sun Y.Z."/>
            <person name="Liu X.J."/>
            <person name="Jiang F."/>
            <person name="Liu L.J."/>
        </authorList>
    </citation>
    <scope>NUCLEOTIDE SEQUENCE</scope>
    <source>
        <strain evidence="4">JR1</strain>
    </source>
</reference>
<organism evidence="4 5">
    <name type="scientific">Carboxylicivirga sediminis</name>
    <dbReference type="NCBI Taxonomy" id="2006564"/>
    <lineage>
        <taxon>Bacteria</taxon>
        <taxon>Pseudomonadati</taxon>
        <taxon>Bacteroidota</taxon>
        <taxon>Bacteroidia</taxon>
        <taxon>Marinilabiliales</taxon>
        <taxon>Marinilabiliaceae</taxon>
        <taxon>Carboxylicivirga</taxon>
    </lineage>
</organism>
<protein>
    <submittedName>
        <fullName evidence="4">Efflux RND transporter periplasmic adaptor subunit</fullName>
    </submittedName>
</protein>
<gene>
    <name evidence="4" type="ORF">KDU71_10650</name>
</gene>
<reference evidence="4" key="2">
    <citation type="submission" date="2021-04" db="EMBL/GenBank/DDBJ databases">
        <authorList>
            <person name="Zhang T."/>
            <person name="Zhang Y."/>
            <person name="Lu D."/>
            <person name="Zuo D."/>
            <person name="Du Z."/>
        </authorList>
    </citation>
    <scope>NUCLEOTIDE SEQUENCE</scope>
    <source>
        <strain evidence="4">JR1</strain>
    </source>
</reference>
<keyword evidence="5" id="KW-1185">Reference proteome</keyword>
<dbReference type="Gene3D" id="1.10.287.470">
    <property type="entry name" value="Helix hairpin bin"/>
    <property type="match status" value="1"/>
</dbReference>
<dbReference type="SUPFAM" id="SSF111369">
    <property type="entry name" value="HlyD-like secretion proteins"/>
    <property type="match status" value="1"/>
</dbReference>
<feature type="domain" description="Multidrug resistance protein MdtA-like barrel-sandwich hybrid" evidence="3">
    <location>
        <begin position="71"/>
        <end position="218"/>
    </location>
</feature>
<evidence type="ECO:0000259" key="3">
    <source>
        <dbReference type="Pfam" id="PF25917"/>
    </source>
</evidence>
<name>A0A941F4Y5_9BACT</name>